<name>A0ABQ1PC70_9ENTE</name>
<gene>
    <name evidence="3" type="ORF">GCM10011573_25040</name>
</gene>
<accession>A0ABQ1PC70</accession>
<feature type="signal peptide" evidence="2">
    <location>
        <begin position="1"/>
        <end position="18"/>
    </location>
</feature>
<dbReference type="Pfam" id="PF06998">
    <property type="entry name" value="DUF1307"/>
    <property type="match status" value="1"/>
</dbReference>
<feature type="compositionally biased region" description="Low complexity" evidence="1">
    <location>
        <begin position="48"/>
        <end position="69"/>
    </location>
</feature>
<evidence type="ECO:0008006" key="5">
    <source>
        <dbReference type="Google" id="ProtNLM"/>
    </source>
</evidence>
<keyword evidence="2" id="KW-0732">Signal</keyword>
<organism evidence="3 4">
    <name type="scientific">Enterococcus wangshanyuanii</name>
    <dbReference type="NCBI Taxonomy" id="2005703"/>
    <lineage>
        <taxon>Bacteria</taxon>
        <taxon>Bacillati</taxon>
        <taxon>Bacillota</taxon>
        <taxon>Bacilli</taxon>
        <taxon>Lactobacillales</taxon>
        <taxon>Enterococcaceae</taxon>
        <taxon>Enterococcus</taxon>
    </lineage>
</organism>
<evidence type="ECO:0000256" key="1">
    <source>
        <dbReference type="SAM" id="MobiDB-lite"/>
    </source>
</evidence>
<evidence type="ECO:0000313" key="3">
    <source>
        <dbReference type="EMBL" id="GGC94373.1"/>
    </source>
</evidence>
<dbReference type="EMBL" id="BMKI01000005">
    <property type="protein sequence ID" value="GGC94373.1"/>
    <property type="molecule type" value="Genomic_DNA"/>
</dbReference>
<evidence type="ECO:0000313" key="4">
    <source>
        <dbReference type="Proteomes" id="UP000630615"/>
    </source>
</evidence>
<evidence type="ECO:0000256" key="2">
    <source>
        <dbReference type="SAM" id="SignalP"/>
    </source>
</evidence>
<dbReference type="Gene3D" id="3.30.1830.10">
    <property type="entry name" value="YehR-like"/>
    <property type="match status" value="1"/>
</dbReference>
<dbReference type="InterPro" id="IPR036699">
    <property type="entry name" value="YehR-like_sf"/>
</dbReference>
<keyword evidence="4" id="KW-1185">Reference proteome</keyword>
<feature type="chain" id="PRO_5046181360" description="DUF1307 domain-containing protein" evidence="2">
    <location>
        <begin position="19"/>
        <end position="189"/>
    </location>
</feature>
<reference evidence="4" key="1">
    <citation type="journal article" date="2019" name="Int. J. Syst. Evol. Microbiol.">
        <title>The Global Catalogue of Microorganisms (GCM) 10K type strain sequencing project: providing services to taxonomists for standard genome sequencing and annotation.</title>
        <authorList>
            <consortium name="The Broad Institute Genomics Platform"/>
            <consortium name="The Broad Institute Genome Sequencing Center for Infectious Disease"/>
            <person name="Wu L."/>
            <person name="Ma J."/>
        </authorList>
    </citation>
    <scope>NUCLEOTIDE SEQUENCE [LARGE SCALE GENOMIC DNA]</scope>
    <source>
        <strain evidence="4">CGMCC 1.15942</strain>
    </source>
</reference>
<protein>
    <recommendedName>
        <fullName evidence="5">DUF1307 domain-containing protein</fullName>
    </recommendedName>
</protein>
<dbReference type="SUPFAM" id="SSF160704">
    <property type="entry name" value="YehR-like"/>
    <property type="match status" value="1"/>
</dbReference>
<dbReference type="RefSeq" id="WP_088269774.1">
    <property type="nucleotide sequence ID" value="NZ_BMKI01000005.1"/>
</dbReference>
<dbReference type="InterPro" id="IPR009736">
    <property type="entry name" value="DUF1307"/>
</dbReference>
<sequence>MKKKLYYSRVLFLTIVTAAVTLTACTAKEESTKEKTKNSEASLKINATSSSSKGKSSPSSTKSEGKTGTVTYTAELGSKEDKMEKKVTYENGKIIAEETTEAIPYAGFGIKDKTEAESLISQKQKELEDVEGVSYSVEYQEERAIESYKIDFTKVDRKKIGFLSALADLSTVDEVEKLLLEMGYKKIEA</sequence>
<dbReference type="Proteomes" id="UP000630615">
    <property type="component" value="Unassembled WGS sequence"/>
</dbReference>
<dbReference type="PROSITE" id="PS51257">
    <property type="entry name" value="PROKAR_LIPOPROTEIN"/>
    <property type="match status" value="1"/>
</dbReference>
<feature type="region of interest" description="Disordered" evidence="1">
    <location>
        <begin position="28"/>
        <end position="69"/>
    </location>
</feature>
<comment type="caution">
    <text evidence="3">The sequence shown here is derived from an EMBL/GenBank/DDBJ whole genome shotgun (WGS) entry which is preliminary data.</text>
</comment>
<feature type="compositionally biased region" description="Basic and acidic residues" evidence="1">
    <location>
        <begin position="28"/>
        <end position="38"/>
    </location>
</feature>
<proteinExistence type="predicted"/>